<dbReference type="AlphaFoldDB" id="A0A3P7DKX7"/>
<keyword evidence="4" id="KW-1185">Reference proteome</keyword>
<dbReference type="EMBL" id="UYWW01001454">
    <property type="protein sequence ID" value="VDM10520.1"/>
    <property type="molecule type" value="Genomic_DNA"/>
</dbReference>
<dbReference type="InParanoid" id="A0A3P7DKX7"/>
<evidence type="ECO:0000313" key="4">
    <source>
        <dbReference type="Proteomes" id="UP000270924"/>
    </source>
</evidence>
<reference evidence="3 4" key="1">
    <citation type="submission" date="2018-11" db="EMBL/GenBank/DDBJ databases">
        <authorList>
            <consortium name="Pathogen Informatics"/>
        </authorList>
    </citation>
    <scope>NUCLEOTIDE SEQUENCE [LARGE SCALE GENOMIC DNA]</scope>
</reference>
<feature type="coiled-coil region" evidence="1">
    <location>
        <begin position="64"/>
        <end position="108"/>
    </location>
</feature>
<dbReference type="OrthoDB" id="5860800at2759"/>
<dbReference type="FunCoup" id="A0A3P7DKX7">
    <property type="interactions" value="186"/>
</dbReference>
<feature type="domain" description="YLPM1-like spectrin repeat" evidence="2">
    <location>
        <begin position="7"/>
        <end position="74"/>
    </location>
</feature>
<evidence type="ECO:0000256" key="1">
    <source>
        <dbReference type="SAM" id="Coils"/>
    </source>
</evidence>
<proteinExistence type="predicted"/>
<evidence type="ECO:0000259" key="2">
    <source>
        <dbReference type="Pfam" id="PF26583"/>
    </source>
</evidence>
<organism evidence="3 4">
    <name type="scientific">Wuchereria bancrofti</name>
    <dbReference type="NCBI Taxonomy" id="6293"/>
    <lineage>
        <taxon>Eukaryota</taxon>
        <taxon>Metazoa</taxon>
        <taxon>Ecdysozoa</taxon>
        <taxon>Nematoda</taxon>
        <taxon>Chromadorea</taxon>
        <taxon>Rhabditida</taxon>
        <taxon>Spirurina</taxon>
        <taxon>Spiruromorpha</taxon>
        <taxon>Filarioidea</taxon>
        <taxon>Onchocercidae</taxon>
        <taxon>Wuchereria</taxon>
    </lineage>
</organism>
<keyword evidence="1" id="KW-0175">Coiled coil</keyword>
<accession>A0A3P7DKX7</accession>
<dbReference type="Pfam" id="PF26583">
    <property type="entry name" value="Spectrin_YLPM1"/>
    <property type="match status" value="1"/>
</dbReference>
<dbReference type="InterPro" id="IPR058903">
    <property type="entry name" value="Spectrin_YLPM1-like"/>
</dbReference>
<evidence type="ECO:0000313" key="3">
    <source>
        <dbReference type="EMBL" id="VDM10520.1"/>
    </source>
</evidence>
<dbReference type="Proteomes" id="UP000270924">
    <property type="component" value="Unassembled WGS sequence"/>
</dbReference>
<sequence>MVQLSPEEELEKQYRDYKAQFEQWKEKNKNSVGTEAYDAYVKQFEAWERDVDQRREMIRAKAEIDAQEAQAAAQAKAKAAAEAKLKKEQEAEEERKKQQLEAAETAAQAVAYAQHQQSYLAHHQTAMQLEQQMHQAAVAGSQETISVHTGESKSVDGNNTFFSPIKLCVQIFVKKICTVYRIRIAEALDPTHVAEMMKHMAQVAQMVMGDQRDSVYQQAAQQATVVAQQVVPPPQLWGSDRITYDANDPMYKRWGMRAAPPYHKPTYKPPPADYQVTPCWLYVEQMKEEKLMLAPQVNMPPPPFVPNFVSS</sequence>
<dbReference type="OMA" id="QFEAWER"/>
<gene>
    <name evidence="3" type="ORF">WBA_LOCUS3906</name>
</gene>
<protein>
    <recommendedName>
        <fullName evidence="2">YLPM1-like spectrin repeat domain-containing protein</fullName>
    </recommendedName>
</protein>
<name>A0A3P7DKX7_WUCBA</name>